<dbReference type="PANTHER" id="PTHR46015">
    <property type="entry name" value="ZGC:172121"/>
    <property type="match status" value="1"/>
</dbReference>
<dbReference type="NCBIfam" id="NF007020">
    <property type="entry name" value="PRK09485.1"/>
    <property type="match status" value="1"/>
</dbReference>
<sequence>MLLLDGALGTELEKRGVDVSGGLWSGRALVEVPDKVRQVHADYVASGVDILLTATYQLCDDNLRQQGLDPGTVYARAIELCRDAAKSGSRGSRVQIAGSIGPYGAFLANGEEYTGNYGTVTMGTLQKFHRGRLDALEKSPYVDLLAFETVPSFLEIKAIVGLLSHGTKQWYLSLSVTATSLADGTSFDDVVDWLDAHPDPKLVAIGANCCGAGVSVEVLKRLDSKLAKTANLQGVGLVIYPNSGEVYDGEKKVWTGKKSEFLVAAHEWLRIPRVKIVGGCCRTGPRDIGELRELIDSKSS</sequence>
<feature type="binding site" evidence="5">
    <location>
        <position position="280"/>
    </location>
    <ligand>
        <name>Zn(2+)</name>
        <dbReference type="ChEBI" id="CHEBI:29105"/>
    </ligand>
</feature>
<dbReference type="OrthoDB" id="261426at2759"/>
<accession>A0A9P8T6Y2</accession>
<feature type="binding site" evidence="5">
    <location>
        <position position="209"/>
    </location>
    <ligand>
        <name>Zn(2+)</name>
        <dbReference type="ChEBI" id="CHEBI:29105"/>
    </ligand>
</feature>
<evidence type="ECO:0000256" key="3">
    <source>
        <dbReference type="ARBA" id="ARBA00022723"/>
    </source>
</evidence>
<feature type="binding site" evidence="5">
    <location>
        <position position="281"/>
    </location>
    <ligand>
        <name>Zn(2+)</name>
        <dbReference type="ChEBI" id="CHEBI:29105"/>
    </ligand>
</feature>
<keyword evidence="3 5" id="KW-0479">Metal-binding</keyword>
<dbReference type="EMBL" id="JAEUBE010000183">
    <property type="protein sequence ID" value="KAH3667401.1"/>
    <property type="molecule type" value="Genomic_DNA"/>
</dbReference>
<keyword evidence="8" id="KW-1185">Reference proteome</keyword>
<dbReference type="GO" id="GO:0009086">
    <property type="term" value="P:methionine biosynthetic process"/>
    <property type="evidence" value="ECO:0007669"/>
    <property type="project" value="InterPro"/>
</dbReference>
<dbReference type="Gene3D" id="3.20.20.330">
    <property type="entry name" value="Homocysteine-binding-like domain"/>
    <property type="match status" value="1"/>
</dbReference>
<dbReference type="GO" id="GO:0008898">
    <property type="term" value="F:S-adenosylmethionine-homocysteine S-methyltransferase activity"/>
    <property type="evidence" value="ECO:0007669"/>
    <property type="project" value="TreeGrafter"/>
</dbReference>
<name>A0A9P8T6Y2_9ASCO</name>
<proteinExistence type="predicted"/>
<dbReference type="InterPro" id="IPR003726">
    <property type="entry name" value="HCY_dom"/>
</dbReference>
<evidence type="ECO:0000313" key="8">
    <source>
        <dbReference type="Proteomes" id="UP000769157"/>
    </source>
</evidence>
<reference evidence="7" key="1">
    <citation type="journal article" date="2021" name="Open Biol.">
        <title>Shared evolutionary footprints suggest mitochondrial oxidative damage underlies multiple complex I losses in fungi.</title>
        <authorList>
            <person name="Schikora-Tamarit M.A."/>
            <person name="Marcet-Houben M."/>
            <person name="Nosek J."/>
            <person name="Gabaldon T."/>
        </authorList>
    </citation>
    <scope>NUCLEOTIDE SEQUENCE</scope>
    <source>
        <strain evidence="7">CBS6075</strain>
    </source>
</reference>
<evidence type="ECO:0000256" key="5">
    <source>
        <dbReference type="PROSITE-ProRule" id="PRU00333"/>
    </source>
</evidence>
<evidence type="ECO:0000256" key="2">
    <source>
        <dbReference type="ARBA" id="ARBA00022679"/>
    </source>
</evidence>
<keyword evidence="1 5" id="KW-0489">Methyltransferase</keyword>
<reference evidence="7" key="2">
    <citation type="submission" date="2021-01" db="EMBL/GenBank/DDBJ databases">
        <authorList>
            <person name="Schikora-Tamarit M.A."/>
        </authorList>
    </citation>
    <scope>NUCLEOTIDE SEQUENCE</scope>
    <source>
        <strain evidence="7">CBS6075</strain>
    </source>
</reference>
<dbReference type="PANTHER" id="PTHR46015:SF1">
    <property type="entry name" value="HOMOCYSTEINE S-METHYLTRANSFERASE-LIKE ISOFORM 1"/>
    <property type="match status" value="1"/>
</dbReference>
<dbReference type="Pfam" id="PF02574">
    <property type="entry name" value="S-methyl_trans"/>
    <property type="match status" value="1"/>
</dbReference>
<dbReference type="GO" id="GO:0033528">
    <property type="term" value="P:S-methylmethionine cycle"/>
    <property type="evidence" value="ECO:0007669"/>
    <property type="project" value="TreeGrafter"/>
</dbReference>
<evidence type="ECO:0000259" key="6">
    <source>
        <dbReference type="PROSITE" id="PS50970"/>
    </source>
</evidence>
<evidence type="ECO:0000256" key="4">
    <source>
        <dbReference type="ARBA" id="ARBA00022833"/>
    </source>
</evidence>
<feature type="domain" description="Hcy-binding" evidence="6">
    <location>
        <begin position="1"/>
        <end position="295"/>
    </location>
</feature>
<dbReference type="InterPro" id="IPR036589">
    <property type="entry name" value="HCY_dom_sf"/>
</dbReference>
<dbReference type="AlphaFoldDB" id="A0A9P8T6Y2"/>
<dbReference type="PROSITE" id="PS50970">
    <property type="entry name" value="HCY"/>
    <property type="match status" value="1"/>
</dbReference>
<evidence type="ECO:0000256" key="1">
    <source>
        <dbReference type="ARBA" id="ARBA00022603"/>
    </source>
</evidence>
<comment type="caution">
    <text evidence="7">The sequence shown here is derived from an EMBL/GenBank/DDBJ whole genome shotgun (WGS) entry which is preliminary data.</text>
</comment>
<dbReference type="GO" id="GO:0008270">
    <property type="term" value="F:zinc ion binding"/>
    <property type="evidence" value="ECO:0007669"/>
    <property type="project" value="InterPro"/>
</dbReference>
<dbReference type="GeneID" id="70235017"/>
<evidence type="ECO:0000313" key="7">
    <source>
        <dbReference type="EMBL" id="KAH3667401.1"/>
    </source>
</evidence>
<comment type="cofactor">
    <cofactor evidence="5">
        <name>Zn(2+)</name>
        <dbReference type="ChEBI" id="CHEBI:29105"/>
    </cofactor>
</comment>
<keyword evidence="4 5" id="KW-0862">Zinc</keyword>
<gene>
    <name evidence="7" type="ORF">OGAPHI_003050</name>
</gene>
<dbReference type="GO" id="GO:0032259">
    <property type="term" value="P:methylation"/>
    <property type="evidence" value="ECO:0007669"/>
    <property type="project" value="UniProtKB-KW"/>
</dbReference>
<protein>
    <recommendedName>
        <fullName evidence="6">Hcy-binding domain-containing protein</fullName>
    </recommendedName>
</protein>
<dbReference type="RefSeq" id="XP_046062213.1">
    <property type="nucleotide sequence ID" value="XM_046203987.1"/>
</dbReference>
<organism evidence="7 8">
    <name type="scientific">Ogataea philodendri</name>
    <dbReference type="NCBI Taxonomy" id="1378263"/>
    <lineage>
        <taxon>Eukaryota</taxon>
        <taxon>Fungi</taxon>
        <taxon>Dikarya</taxon>
        <taxon>Ascomycota</taxon>
        <taxon>Saccharomycotina</taxon>
        <taxon>Pichiomycetes</taxon>
        <taxon>Pichiales</taxon>
        <taxon>Pichiaceae</taxon>
        <taxon>Ogataea</taxon>
    </lineage>
</organism>
<keyword evidence="2 5" id="KW-0808">Transferase</keyword>
<dbReference type="InterPro" id="IPR051486">
    <property type="entry name" value="Hcy_S-methyltransferase"/>
</dbReference>
<dbReference type="SUPFAM" id="SSF82282">
    <property type="entry name" value="Homocysteine S-methyltransferase"/>
    <property type="match status" value="1"/>
</dbReference>
<dbReference type="Proteomes" id="UP000769157">
    <property type="component" value="Unassembled WGS sequence"/>
</dbReference>